<organism evidence="2 3">
    <name type="scientific">Portunus trituberculatus</name>
    <name type="common">Swimming crab</name>
    <name type="synonym">Neptunus trituberculatus</name>
    <dbReference type="NCBI Taxonomy" id="210409"/>
    <lineage>
        <taxon>Eukaryota</taxon>
        <taxon>Metazoa</taxon>
        <taxon>Ecdysozoa</taxon>
        <taxon>Arthropoda</taxon>
        <taxon>Crustacea</taxon>
        <taxon>Multicrustacea</taxon>
        <taxon>Malacostraca</taxon>
        <taxon>Eumalacostraca</taxon>
        <taxon>Eucarida</taxon>
        <taxon>Decapoda</taxon>
        <taxon>Pleocyemata</taxon>
        <taxon>Brachyura</taxon>
        <taxon>Eubrachyura</taxon>
        <taxon>Portunoidea</taxon>
        <taxon>Portunidae</taxon>
        <taxon>Portuninae</taxon>
        <taxon>Portunus</taxon>
    </lineage>
</organism>
<evidence type="ECO:0000313" key="2">
    <source>
        <dbReference type="EMBL" id="MPC69145.1"/>
    </source>
</evidence>
<feature type="region of interest" description="Disordered" evidence="1">
    <location>
        <begin position="1"/>
        <end position="20"/>
    </location>
</feature>
<evidence type="ECO:0000256" key="1">
    <source>
        <dbReference type="SAM" id="MobiDB-lite"/>
    </source>
</evidence>
<feature type="region of interest" description="Disordered" evidence="1">
    <location>
        <begin position="129"/>
        <end position="149"/>
    </location>
</feature>
<keyword evidence="3" id="KW-1185">Reference proteome</keyword>
<dbReference type="Proteomes" id="UP000324222">
    <property type="component" value="Unassembled WGS sequence"/>
</dbReference>
<sequence length="149" mass="15765">MAGDLNRQHARPEQPAAARESGLLMDVAASTPDGFAQDQTAPRSLAVSSKTLILFVLIAGMFATQIGDLLGSVPPPTTDSSLPAVHSSSDPDLMQFSVLPPPRILMQKVTPSQARGAVRGLEVPLKCLRPPKGDARRIKKSRPTSFVSG</sequence>
<dbReference type="AlphaFoldDB" id="A0A5B7HHY2"/>
<protein>
    <submittedName>
        <fullName evidence="2">Uncharacterized protein</fullName>
    </submittedName>
</protein>
<reference evidence="2 3" key="1">
    <citation type="submission" date="2019-05" db="EMBL/GenBank/DDBJ databases">
        <title>Another draft genome of Portunus trituberculatus and its Hox gene families provides insights of decapod evolution.</title>
        <authorList>
            <person name="Jeong J.-H."/>
            <person name="Song I."/>
            <person name="Kim S."/>
            <person name="Choi T."/>
            <person name="Kim D."/>
            <person name="Ryu S."/>
            <person name="Kim W."/>
        </authorList>
    </citation>
    <scope>NUCLEOTIDE SEQUENCE [LARGE SCALE GENOMIC DNA]</scope>
    <source>
        <tissue evidence="2">Muscle</tissue>
    </source>
</reference>
<gene>
    <name evidence="2" type="ORF">E2C01_063360</name>
</gene>
<name>A0A5B7HHY2_PORTR</name>
<evidence type="ECO:0000313" key="3">
    <source>
        <dbReference type="Proteomes" id="UP000324222"/>
    </source>
</evidence>
<feature type="compositionally biased region" description="Basic and acidic residues" evidence="1">
    <location>
        <begin position="1"/>
        <end position="12"/>
    </location>
</feature>
<comment type="caution">
    <text evidence="2">The sequence shown here is derived from an EMBL/GenBank/DDBJ whole genome shotgun (WGS) entry which is preliminary data.</text>
</comment>
<accession>A0A5B7HHY2</accession>
<proteinExistence type="predicted"/>
<dbReference type="EMBL" id="VSRR010028938">
    <property type="protein sequence ID" value="MPC69145.1"/>
    <property type="molecule type" value="Genomic_DNA"/>
</dbReference>